<feature type="region of interest" description="Disordered" evidence="14">
    <location>
        <begin position="450"/>
        <end position="495"/>
    </location>
</feature>
<dbReference type="Gene3D" id="1.10.1670.10">
    <property type="entry name" value="Helix-hairpin-Helix base-excision DNA repair enzymes (C-terminal)"/>
    <property type="match status" value="1"/>
</dbReference>
<dbReference type="PANTHER" id="PTHR42944:SF1">
    <property type="entry name" value="ADENINE DNA GLYCOSYLASE"/>
    <property type="match status" value="1"/>
</dbReference>
<keyword evidence="8" id="KW-0378">Hydrolase</keyword>
<evidence type="ECO:0000256" key="10">
    <source>
        <dbReference type="ARBA" id="ARBA00023014"/>
    </source>
</evidence>
<reference evidence="16 17" key="1">
    <citation type="submission" date="2024-02" db="EMBL/GenBank/DDBJ databases">
        <authorList>
            <person name="Chen Y."/>
            <person name="Shah S."/>
            <person name="Dougan E. K."/>
            <person name="Thang M."/>
            <person name="Chan C."/>
        </authorList>
    </citation>
    <scope>NUCLEOTIDE SEQUENCE [LARGE SCALE GENOMIC DNA]</scope>
</reference>
<dbReference type="PANTHER" id="PTHR42944">
    <property type="entry name" value="ADENINE DNA GLYCOSYLASE"/>
    <property type="match status" value="1"/>
</dbReference>
<dbReference type="InterPro" id="IPR003651">
    <property type="entry name" value="Endonuclease3_FeS-loop_motif"/>
</dbReference>
<keyword evidence="7 13" id="KW-0227">DNA damage</keyword>
<evidence type="ECO:0000313" key="17">
    <source>
        <dbReference type="Proteomes" id="UP001642484"/>
    </source>
</evidence>
<dbReference type="InterPro" id="IPR000445">
    <property type="entry name" value="HhH_motif"/>
</dbReference>
<evidence type="ECO:0000256" key="3">
    <source>
        <dbReference type="ARBA" id="ARBA00012045"/>
    </source>
</evidence>
<comment type="function">
    <text evidence="13">Adenine glycosylase active on G-A mispairs.</text>
</comment>
<keyword evidence="12 13" id="KW-0326">Glycosidase</keyword>
<dbReference type="InterPro" id="IPR044298">
    <property type="entry name" value="MIG/MutY"/>
</dbReference>
<dbReference type="CDD" id="cd00056">
    <property type="entry name" value="ENDO3c"/>
    <property type="match status" value="1"/>
</dbReference>
<keyword evidence="9 13" id="KW-0408">Iron</keyword>
<sequence length="495" mass="53809">MKPPLRSAKTGVTRSKFGPAMAMAPRADFLRSTAGRHVDHVADPIPAASLRTLRTGLLAILLSRTLPATHGVIDLDPSDTESSDGAPPKCCGETSGASYGVWVSEVMLQQTQVAVVIPYWTRWMRRFPTLNDLAAAPLEEVNALWAGLGFYGRARRLHEGAKYVLAQHGGQLPSDVTALRKIPGVGPYTAGAIASIAFQQPAALVDGNVARVFARLRAMPAALGVAKSQRLMKRCWSLAEQLVDRTEPGVFNQALMELGATICTPSSPSCERCPLRFACRAFAARAAGPVTRFPAPAAGTARRVRRLAVAAIEADGHMWMLVRRPPKGLLAGQLEFPSIQMEEDENGVESTESCVQRLTALLKGFQVDLLKELTPVEGVPLEHIFSHEHHFIHLFRGHPAIPAPQPARSDVHQAGRPVWWLGRVEAEEAGITSGVKKVLDFLEGFSSTKRSRGSDVLKRQPLRKWPRNSTRSGGSSRRGEKGPTAERCHSPRDEV</sequence>
<dbReference type="Proteomes" id="UP001642484">
    <property type="component" value="Unassembled WGS sequence"/>
</dbReference>
<evidence type="ECO:0000256" key="9">
    <source>
        <dbReference type="ARBA" id="ARBA00023004"/>
    </source>
</evidence>
<feature type="non-terminal residue" evidence="16">
    <location>
        <position position="495"/>
    </location>
</feature>
<evidence type="ECO:0000256" key="5">
    <source>
        <dbReference type="ARBA" id="ARBA00022485"/>
    </source>
</evidence>
<dbReference type="InterPro" id="IPR011257">
    <property type="entry name" value="DNA_glycosylase"/>
</dbReference>
<proteinExistence type="inferred from homology"/>
<evidence type="ECO:0000256" key="4">
    <source>
        <dbReference type="ARBA" id="ARBA00022023"/>
    </source>
</evidence>
<accession>A0ABP0RJT0</accession>
<dbReference type="SMART" id="SM00525">
    <property type="entry name" value="FES"/>
    <property type="match status" value="1"/>
</dbReference>
<dbReference type="CDD" id="cd03431">
    <property type="entry name" value="NUDIX_DNA_Glycosylase_C-MutY"/>
    <property type="match status" value="1"/>
</dbReference>
<dbReference type="EC" id="3.2.2.31" evidence="3 13"/>
<evidence type="ECO:0000256" key="14">
    <source>
        <dbReference type="SAM" id="MobiDB-lite"/>
    </source>
</evidence>
<organism evidence="16 17">
    <name type="scientific">Durusdinium trenchii</name>
    <dbReference type="NCBI Taxonomy" id="1381693"/>
    <lineage>
        <taxon>Eukaryota</taxon>
        <taxon>Sar</taxon>
        <taxon>Alveolata</taxon>
        <taxon>Dinophyceae</taxon>
        <taxon>Suessiales</taxon>
        <taxon>Symbiodiniaceae</taxon>
        <taxon>Durusdinium</taxon>
    </lineage>
</organism>
<keyword evidence="6" id="KW-0479">Metal-binding</keyword>
<dbReference type="SMART" id="SM00478">
    <property type="entry name" value="ENDO3c"/>
    <property type="match status" value="1"/>
</dbReference>
<evidence type="ECO:0000256" key="13">
    <source>
        <dbReference type="RuleBase" id="RU365096"/>
    </source>
</evidence>
<evidence type="ECO:0000259" key="15">
    <source>
        <dbReference type="SMART" id="SM00478"/>
    </source>
</evidence>
<dbReference type="EMBL" id="CAXAMN010026059">
    <property type="protein sequence ID" value="CAK9100385.1"/>
    <property type="molecule type" value="Genomic_DNA"/>
</dbReference>
<dbReference type="Pfam" id="PF00633">
    <property type="entry name" value="HHH"/>
    <property type="match status" value="1"/>
</dbReference>
<dbReference type="PROSITE" id="PS01155">
    <property type="entry name" value="ENDONUCLEASE_III_2"/>
    <property type="match status" value="1"/>
</dbReference>
<comment type="similarity">
    <text evidence="2 13">Belongs to the Nth/MutY family.</text>
</comment>
<name>A0ABP0RJT0_9DINO</name>
<keyword evidence="17" id="KW-1185">Reference proteome</keyword>
<feature type="compositionally biased region" description="Basic and acidic residues" evidence="14">
    <location>
        <begin position="477"/>
        <end position="495"/>
    </location>
</feature>
<dbReference type="InterPro" id="IPR015797">
    <property type="entry name" value="NUDIX_hydrolase-like_dom_sf"/>
</dbReference>
<evidence type="ECO:0000313" key="16">
    <source>
        <dbReference type="EMBL" id="CAK9100385.1"/>
    </source>
</evidence>
<dbReference type="SUPFAM" id="SSF48150">
    <property type="entry name" value="DNA-glycosylase"/>
    <property type="match status" value="1"/>
</dbReference>
<keyword evidence="11" id="KW-0234">DNA repair</keyword>
<keyword evidence="5" id="KW-0004">4Fe-4S</keyword>
<gene>
    <name evidence="16" type="ORF">CCMP2556_LOCUS47435</name>
</gene>
<evidence type="ECO:0000256" key="1">
    <source>
        <dbReference type="ARBA" id="ARBA00000843"/>
    </source>
</evidence>
<comment type="catalytic activity">
    <reaction evidence="1 13">
        <text>Hydrolyzes free adenine bases from 7,8-dihydro-8-oxoguanine:adenine mismatched double-stranded DNA, leaving an apurinic site.</text>
        <dbReference type="EC" id="3.2.2.31"/>
    </reaction>
</comment>
<evidence type="ECO:0000256" key="6">
    <source>
        <dbReference type="ARBA" id="ARBA00022723"/>
    </source>
</evidence>
<evidence type="ECO:0000256" key="12">
    <source>
        <dbReference type="ARBA" id="ARBA00023295"/>
    </source>
</evidence>
<keyword evidence="10" id="KW-0411">Iron-sulfur</keyword>
<evidence type="ECO:0000256" key="8">
    <source>
        <dbReference type="ARBA" id="ARBA00022801"/>
    </source>
</evidence>
<feature type="domain" description="HhH-GPD" evidence="15">
    <location>
        <begin position="107"/>
        <end position="261"/>
    </location>
</feature>
<dbReference type="InterPro" id="IPR023170">
    <property type="entry name" value="HhH_base_excis_C"/>
</dbReference>
<dbReference type="InterPro" id="IPR003265">
    <property type="entry name" value="HhH-GPD_domain"/>
</dbReference>
<dbReference type="SUPFAM" id="SSF55811">
    <property type="entry name" value="Nudix"/>
    <property type="match status" value="1"/>
</dbReference>
<evidence type="ECO:0000256" key="11">
    <source>
        <dbReference type="ARBA" id="ARBA00023204"/>
    </source>
</evidence>
<evidence type="ECO:0000256" key="2">
    <source>
        <dbReference type="ARBA" id="ARBA00008343"/>
    </source>
</evidence>
<dbReference type="InterPro" id="IPR004036">
    <property type="entry name" value="Endonuclease-III-like_CS2"/>
</dbReference>
<dbReference type="Gene3D" id="3.90.79.10">
    <property type="entry name" value="Nucleoside Triphosphate Pyrophosphohydrolase"/>
    <property type="match status" value="1"/>
</dbReference>
<dbReference type="Pfam" id="PF14815">
    <property type="entry name" value="NUDIX_4"/>
    <property type="match status" value="1"/>
</dbReference>
<dbReference type="Pfam" id="PF00730">
    <property type="entry name" value="HhH-GPD"/>
    <property type="match status" value="1"/>
</dbReference>
<comment type="cofactor">
    <cofactor evidence="13">
        <name>[4Fe-4S] cluster</name>
        <dbReference type="ChEBI" id="CHEBI:49883"/>
    </cofactor>
    <text evidence="13">Binds 1 [4Fe-4S] cluster.</text>
</comment>
<protein>
    <recommendedName>
        <fullName evidence="4 13">Adenine DNA glycosylase</fullName>
        <ecNumber evidence="3 13">3.2.2.31</ecNumber>
    </recommendedName>
</protein>
<dbReference type="InterPro" id="IPR029119">
    <property type="entry name" value="MutY_C"/>
</dbReference>
<comment type="caution">
    <text evidence="16">The sequence shown here is derived from an EMBL/GenBank/DDBJ whole genome shotgun (WGS) entry which is preliminary data.</text>
</comment>
<evidence type="ECO:0000256" key="7">
    <source>
        <dbReference type="ARBA" id="ARBA00022763"/>
    </source>
</evidence>
<dbReference type="Gene3D" id="1.10.340.30">
    <property type="entry name" value="Hypothetical protein, domain 2"/>
    <property type="match status" value="1"/>
</dbReference>